<protein>
    <submittedName>
        <fullName evidence="1">Uncharacterized protein</fullName>
    </submittedName>
</protein>
<sequence>MSQKLQSKNKITIHHNDPVCQKHFEFLEYDHRQQITEEGAISSVLTFLTNRNTFENESCTPLRIDEVTVLEHRRVTKKQRGWCEVCTELDNAAQDRYAATEPDMEKRRKYHEKRQEESRLKAGDWHWRLSLRDCFSLPTYAIYKTRCDNHPFKQNDRAFSLVIRRLSFTPPKEDNGINGFITGKENIKAFFESMKLTDDATVEAEITISVVAPPKAKGCGGRGSSYRIKWAYLKKADIKPILESFFRNDPAIFSQAKWSLDYNPRILEIIRLELVEKWQEEIEIVREKFLAQPDLRSREKIKKLQITFSPAEYEHYYKLLQTTPFTVILEKEDEYHEILKHYSYDPKGFEDSLKKIYKNSGYYRTINGEGRRGCIGGMAWNHQVRNYIRKIFLIENGESLNLSVQLADIQPSRRQTE</sequence>
<reference evidence="1" key="1">
    <citation type="submission" date="2018-05" db="EMBL/GenBank/DDBJ databases">
        <authorList>
            <person name="Lanie J.A."/>
            <person name="Ng W.-L."/>
            <person name="Kazmierczak K.M."/>
            <person name="Andrzejewski T.M."/>
            <person name="Davidsen T.M."/>
            <person name="Wayne K.J."/>
            <person name="Tettelin H."/>
            <person name="Glass J.I."/>
            <person name="Rusch D."/>
            <person name="Podicherti R."/>
            <person name="Tsui H.-C.T."/>
            <person name="Winkler M.E."/>
        </authorList>
    </citation>
    <scope>NUCLEOTIDE SEQUENCE</scope>
</reference>
<dbReference type="AlphaFoldDB" id="A0A381ZDR2"/>
<dbReference type="EMBL" id="UINC01020923">
    <property type="protein sequence ID" value="SVA87396.1"/>
    <property type="molecule type" value="Genomic_DNA"/>
</dbReference>
<organism evidence="1">
    <name type="scientific">marine metagenome</name>
    <dbReference type="NCBI Taxonomy" id="408172"/>
    <lineage>
        <taxon>unclassified sequences</taxon>
        <taxon>metagenomes</taxon>
        <taxon>ecological metagenomes</taxon>
    </lineage>
</organism>
<accession>A0A381ZDR2</accession>
<gene>
    <name evidence="1" type="ORF">METZ01_LOCUS140250</name>
</gene>
<evidence type="ECO:0000313" key="1">
    <source>
        <dbReference type="EMBL" id="SVA87396.1"/>
    </source>
</evidence>
<name>A0A381ZDR2_9ZZZZ</name>
<proteinExistence type="predicted"/>